<accession>A0A6L5WGT9</accession>
<dbReference type="EMBL" id="VWSJ01000012">
    <property type="protein sequence ID" value="MSN96398.1"/>
    <property type="molecule type" value="Genomic_DNA"/>
</dbReference>
<sequence>MGDILKELDKLLKEGYNMQTRLNKAKESSKIDVINSLILSLKKELDYKEHALKIGYNITKANLMSKQGVCE</sequence>
<dbReference type="Proteomes" id="UP000476338">
    <property type="component" value="Unassembled WGS sequence"/>
</dbReference>
<dbReference type="RefSeq" id="WP_154570664.1">
    <property type="nucleotide sequence ID" value="NZ_VWSJ01000012.1"/>
</dbReference>
<reference evidence="1 2" key="2">
    <citation type="submission" date="2020-03" db="EMBL/GenBank/DDBJ databases">
        <title>Campylobacter portucalensis sp. nov., a new species of Campylobacter isolated from the reproductive tract of bulls.</title>
        <authorList>
            <person name="Silva M.F."/>
            <person name="Pereira G."/>
            <person name="Carneiro C."/>
            <person name="Hemphill A."/>
            <person name="Mateus L."/>
            <person name="Lopes-Da-Costa L."/>
            <person name="Silva E."/>
        </authorList>
    </citation>
    <scope>NUCLEOTIDE SEQUENCE [LARGE SCALE GENOMIC DNA]</scope>
    <source>
        <strain evidence="1 2">FMV-PI01</strain>
    </source>
</reference>
<organism evidence="1 2">
    <name type="scientific">Campylobacter portucalensis</name>
    <dbReference type="NCBI Taxonomy" id="2608384"/>
    <lineage>
        <taxon>Bacteria</taxon>
        <taxon>Pseudomonadati</taxon>
        <taxon>Campylobacterota</taxon>
        <taxon>Epsilonproteobacteria</taxon>
        <taxon>Campylobacterales</taxon>
        <taxon>Campylobacteraceae</taxon>
        <taxon>Campylobacter</taxon>
    </lineage>
</organism>
<evidence type="ECO:0000313" key="1">
    <source>
        <dbReference type="EMBL" id="MSN96398.1"/>
    </source>
</evidence>
<protein>
    <submittedName>
        <fullName evidence="1">Uncharacterized protein</fullName>
    </submittedName>
</protein>
<reference evidence="1 2" key="1">
    <citation type="submission" date="2019-09" db="EMBL/GenBank/DDBJ databases">
        <authorList>
            <person name="Silva M."/>
            <person name="Pereira G."/>
            <person name="Lopes-Da-Costa L."/>
            <person name="Silva E."/>
        </authorList>
    </citation>
    <scope>NUCLEOTIDE SEQUENCE [LARGE SCALE GENOMIC DNA]</scope>
    <source>
        <strain evidence="1 2">FMV-PI01</strain>
    </source>
</reference>
<proteinExistence type="predicted"/>
<dbReference type="AlphaFoldDB" id="A0A6L5WGT9"/>
<evidence type="ECO:0000313" key="2">
    <source>
        <dbReference type="Proteomes" id="UP000476338"/>
    </source>
</evidence>
<gene>
    <name evidence="1" type="ORF">F1B92_04250</name>
</gene>
<keyword evidence="2" id="KW-1185">Reference proteome</keyword>
<name>A0A6L5WGT9_9BACT</name>
<comment type="caution">
    <text evidence="1">The sequence shown here is derived from an EMBL/GenBank/DDBJ whole genome shotgun (WGS) entry which is preliminary data.</text>
</comment>